<dbReference type="EMBL" id="JELW01000004">
    <property type="protein sequence ID" value="EXV02757.1"/>
    <property type="molecule type" value="Genomic_DNA"/>
</dbReference>
<protein>
    <submittedName>
        <fullName evidence="1">Uncharacterized protein</fullName>
    </submittedName>
</protein>
<proteinExistence type="predicted"/>
<evidence type="ECO:0000313" key="2">
    <source>
        <dbReference type="Proteomes" id="UP000030151"/>
    </source>
</evidence>
<reference evidence="1 2" key="1">
    <citation type="submission" date="2014-02" db="EMBL/GenBank/DDBJ databases">
        <title>The genome sequence of the entomopathogenic fungus Metarhizium robertsii ARSEF 2575.</title>
        <authorList>
            <person name="Giuliano Garisto Donzelli B."/>
            <person name="Roe B.A."/>
            <person name="Macmil S.L."/>
            <person name="Krasnoff S.B."/>
            <person name="Gibson D.M."/>
        </authorList>
    </citation>
    <scope>NUCLEOTIDE SEQUENCE [LARGE SCALE GENOMIC DNA]</scope>
    <source>
        <strain evidence="1 2">ARSEF 2575</strain>
    </source>
</reference>
<dbReference type="AlphaFoldDB" id="A0A0A1UXI8"/>
<evidence type="ECO:0000313" key="1">
    <source>
        <dbReference type="EMBL" id="EXV02757.1"/>
    </source>
</evidence>
<dbReference type="Proteomes" id="UP000030151">
    <property type="component" value="Unassembled WGS sequence"/>
</dbReference>
<dbReference type="HOGENOM" id="CLU_1138236_0_0_1"/>
<organism evidence="1 2">
    <name type="scientific">Metarhizium robertsii</name>
    <dbReference type="NCBI Taxonomy" id="568076"/>
    <lineage>
        <taxon>Eukaryota</taxon>
        <taxon>Fungi</taxon>
        <taxon>Dikarya</taxon>
        <taxon>Ascomycota</taxon>
        <taxon>Pezizomycotina</taxon>
        <taxon>Sordariomycetes</taxon>
        <taxon>Hypocreomycetidae</taxon>
        <taxon>Hypocreales</taxon>
        <taxon>Clavicipitaceae</taxon>
        <taxon>Metarhizium</taxon>
    </lineage>
</organism>
<sequence length="244" mass="27121">MAHDHVAYCKRLRHHVARQMYNLSCAPWPTSIASAPSGRIDTQPMTSIAASRRRHQTAVQTCIFGAHAHAQFCMPSTPWSTKTRTLCVIAVRVSVKLCTHFGRTKHARICVELFLDSLPTINTLSLLCISRLATHGSPPSSGFRPSSSQMPCCHAIPHLSISRLAAQSRSLASFPRNTDCISQIITSRAKSIDNDGFELVVFADCGSYPNIYMYLYCVNLLCLNEKLYDYRPAGIFGRRKPHGL</sequence>
<name>A0A0A1UXI8_9HYPO</name>
<accession>A0A0A1UXI8</accession>
<comment type="caution">
    <text evidence="1">The sequence shown here is derived from an EMBL/GenBank/DDBJ whole genome shotgun (WGS) entry which is preliminary data.</text>
</comment>
<gene>
    <name evidence="1" type="ORF">X797_003879</name>
</gene>